<evidence type="ECO:0000256" key="1">
    <source>
        <dbReference type="SAM" id="Phobius"/>
    </source>
</evidence>
<name>A0A0F7K0N3_9GAMM</name>
<keyword evidence="1" id="KW-0812">Transmembrane</keyword>
<dbReference type="AlphaFoldDB" id="A0A0F7K0N3"/>
<dbReference type="Pfam" id="PF07963">
    <property type="entry name" value="N_methyl"/>
    <property type="match status" value="1"/>
</dbReference>
<feature type="transmembrane region" description="Helical" evidence="1">
    <location>
        <begin position="21"/>
        <end position="41"/>
    </location>
</feature>
<accession>A0A0F7K0N3</accession>
<dbReference type="EMBL" id="CP011412">
    <property type="protein sequence ID" value="AKH21447.1"/>
    <property type="molecule type" value="Genomic_DNA"/>
</dbReference>
<evidence type="ECO:0000313" key="2">
    <source>
        <dbReference type="EMBL" id="AKH21447.1"/>
    </source>
</evidence>
<dbReference type="InterPro" id="IPR012902">
    <property type="entry name" value="N_methyl_site"/>
</dbReference>
<keyword evidence="1" id="KW-0472">Membrane</keyword>
<dbReference type="Proteomes" id="UP000034410">
    <property type="component" value="Chromosome"/>
</dbReference>
<organism evidence="2 3">
    <name type="scientific">Sedimenticola thiotaurini</name>
    <dbReference type="NCBI Taxonomy" id="1543721"/>
    <lineage>
        <taxon>Bacteria</taxon>
        <taxon>Pseudomonadati</taxon>
        <taxon>Pseudomonadota</taxon>
        <taxon>Gammaproteobacteria</taxon>
        <taxon>Chromatiales</taxon>
        <taxon>Sedimenticolaceae</taxon>
        <taxon>Sedimenticola</taxon>
    </lineage>
</organism>
<dbReference type="PATRIC" id="fig|1543721.4.peg.3096"/>
<dbReference type="InterPro" id="IPR013362">
    <property type="entry name" value="Pilus_4_PilV"/>
</dbReference>
<keyword evidence="3" id="KW-1185">Reference proteome</keyword>
<dbReference type="NCBIfam" id="TIGR02532">
    <property type="entry name" value="IV_pilin_GFxxxE"/>
    <property type="match status" value="1"/>
</dbReference>
<sequence length="153" mass="16314">MSVGDQMNTLKIKKHQQGFTLIEVMVSVIVLAIGLLGMAGLQTVTLQNGQSAYMRSQATILAYDIMDRMRINRDQAINGSYDLALNATPSSGSGVHQQDLTAWVADLAEALPAGDGSVDCTSVSGLCSIVVQWDDTRATEGIATQQVNITARL</sequence>
<dbReference type="NCBIfam" id="TIGR02523">
    <property type="entry name" value="type_IV_pilV"/>
    <property type="match status" value="1"/>
</dbReference>
<gene>
    <name evidence="2" type="ORF">AAY24_15040</name>
</gene>
<evidence type="ECO:0008006" key="4">
    <source>
        <dbReference type="Google" id="ProtNLM"/>
    </source>
</evidence>
<evidence type="ECO:0000313" key="3">
    <source>
        <dbReference type="Proteomes" id="UP000034410"/>
    </source>
</evidence>
<proteinExistence type="predicted"/>
<dbReference type="KEGG" id="seds:AAY24_15040"/>
<dbReference type="PROSITE" id="PS00409">
    <property type="entry name" value="PROKAR_NTER_METHYL"/>
    <property type="match status" value="1"/>
</dbReference>
<keyword evidence="1" id="KW-1133">Transmembrane helix</keyword>
<protein>
    <recommendedName>
        <fullName evidence="4">Type IV pilus modification protein PilV</fullName>
    </recommendedName>
</protein>
<reference evidence="2 3" key="1">
    <citation type="journal article" date="2015" name="Genome Announc.">
        <title>Complete Genome Sequence of Sedimenticola thiotaurini Strain SIP-G1, a Polyphosphate- and Polyhydroxyalkanoate-Accumulating Sulfur-Oxidizing Gammaproteobacterium Isolated from Salt Marsh Sediments.</title>
        <authorList>
            <person name="Flood B.E."/>
            <person name="Jones D.S."/>
            <person name="Bailey J.V."/>
        </authorList>
    </citation>
    <scope>NUCLEOTIDE SEQUENCE [LARGE SCALE GENOMIC DNA]</scope>
    <source>
        <strain evidence="2 3">SIP-G1</strain>
    </source>
</reference>